<reference evidence="12 13" key="1">
    <citation type="submission" date="2020-07" db="EMBL/GenBank/DDBJ databases">
        <title>Thermoactinomyces phylogeny.</title>
        <authorList>
            <person name="Dunlap C."/>
        </authorList>
    </citation>
    <scope>NUCLEOTIDE SEQUENCE [LARGE SCALE GENOMIC DNA]</scope>
    <source>
        <strain evidence="12 13">AMNI-1</strain>
    </source>
</reference>
<dbReference type="InterPro" id="IPR013786">
    <property type="entry name" value="AcylCoA_DH/ox_N"/>
</dbReference>
<dbReference type="InterPro" id="IPR046373">
    <property type="entry name" value="Acyl-CoA_Oxase/DH_mid-dom_sf"/>
</dbReference>
<dbReference type="FunFam" id="2.40.110.10:FF:000001">
    <property type="entry name" value="Acyl-CoA dehydrogenase, mitochondrial"/>
    <property type="match status" value="1"/>
</dbReference>
<keyword evidence="5 8" id="KW-0560">Oxidoreductase</keyword>
<dbReference type="AlphaFoldDB" id="A0A7W1XS23"/>
<dbReference type="Pfam" id="PF02771">
    <property type="entry name" value="Acyl-CoA_dh_N"/>
    <property type="match status" value="1"/>
</dbReference>
<keyword evidence="4 8" id="KW-0274">FAD</keyword>
<evidence type="ECO:0000313" key="12">
    <source>
        <dbReference type="EMBL" id="MBA4602248.1"/>
    </source>
</evidence>
<keyword evidence="3 8" id="KW-0285">Flavoprotein</keyword>
<dbReference type="InterPro" id="IPR009075">
    <property type="entry name" value="AcylCo_DH/oxidase_C"/>
</dbReference>
<evidence type="ECO:0000256" key="8">
    <source>
        <dbReference type="RuleBase" id="RU362125"/>
    </source>
</evidence>
<sequence length="401" mass="44657">MFDFSYSDDQLAVKKLVRKFVDKEIMPHIERWDIEQHFETSVLDRLAELGLMGVCIPEQYGGQGMDYNTLAIVCAELERGDTAFRTAVSVHTALNSMTLLQWGNGFQKEKYLKPQAQGTKVGAFGLTEPNAGSDVAAIEMRAVRDGDVYILNGGKTWISLCDIADHFLIFAKTAPDQGHRGISCFIVERDFPGVTTRGFKNKLGIRAGNTGEVFLEDVRVPAENRVGKEGEGFKIAMSALDNGRFSVAAGAVGLIDACIEASLKYAHERETFGQPIGKHQLVQQMIAKMVAGYETSRLLVYRVGWMKNRGIRNTRETSLAKWIACDAAFNAAADAVQIHGANGYSHEFPVERYMRNAKAPVIYEGTREIHQIMQAEYALGYRSDKKLRKNLPSWPFGEEIE</sequence>
<dbReference type="InterPro" id="IPR006091">
    <property type="entry name" value="Acyl-CoA_Oxase/DH_mid-dom"/>
</dbReference>
<evidence type="ECO:0000256" key="5">
    <source>
        <dbReference type="ARBA" id="ARBA00023002"/>
    </source>
</evidence>
<protein>
    <recommendedName>
        <fullName evidence="7">Acyl-CoA dehydrogenase</fullName>
    </recommendedName>
</protein>
<dbReference type="FunFam" id="1.20.140.10:FF:000011">
    <property type="entry name" value="Medium-chain specific acyl-CoA dehydrogenase, mitochondrial"/>
    <property type="match status" value="1"/>
</dbReference>
<evidence type="ECO:0000313" key="13">
    <source>
        <dbReference type="Proteomes" id="UP000538292"/>
    </source>
</evidence>
<dbReference type="FunFam" id="1.10.540.10:FF:000002">
    <property type="entry name" value="Acyl-CoA dehydrogenase FadE19"/>
    <property type="match status" value="1"/>
</dbReference>
<evidence type="ECO:0000259" key="9">
    <source>
        <dbReference type="Pfam" id="PF00441"/>
    </source>
</evidence>
<evidence type="ECO:0000256" key="6">
    <source>
        <dbReference type="ARBA" id="ARBA00052546"/>
    </source>
</evidence>
<evidence type="ECO:0000256" key="1">
    <source>
        <dbReference type="ARBA" id="ARBA00001974"/>
    </source>
</evidence>
<proteinExistence type="inferred from homology"/>
<feature type="domain" description="Acyl-CoA dehydrogenase/oxidase N-terminal" evidence="11">
    <location>
        <begin position="7"/>
        <end position="118"/>
    </location>
</feature>
<dbReference type="Gene3D" id="2.40.110.10">
    <property type="entry name" value="Butyryl-CoA Dehydrogenase, subunit A, domain 2"/>
    <property type="match status" value="1"/>
</dbReference>
<dbReference type="InterPro" id="IPR009100">
    <property type="entry name" value="AcylCoA_DH/oxidase_NM_dom_sf"/>
</dbReference>
<dbReference type="PIRSF" id="PIRSF016578">
    <property type="entry name" value="HsaA"/>
    <property type="match status" value="1"/>
</dbReference>
<evidence type="ECO:0000256" key="7">
    <source>
        <dbReference type="ARBA" id="ARBA00067585"/>
    </source>
</evidence>
<evidence type="ECO:0000259" key="11">
    <source>
        <dbReference type="Pfam" id="PF02771"/>
    </source>
</evidence>
<gene>
    <name evidence="12" type="ORF">H2C83_07945</name>
</gene>
<dbReference type="Pfam" id="PF02770">
    <property type="entry name" value="Acyl-CoA_dh_M"/>
    <property type="match status" value="1"/>
</dbReference>
<comment type="cofactor">
    <cofactor evidence="1 8">
        <name>FAD</name>
        <dbReference type="ChEBI" id="CHEBI:57692"/>
    </cofactor>
</comment>
<dbReference type="EMBL" id="JACEOL010000027">
    <property type="protein sequence ID" value="MBA4602248.1"/>
    <property type="molecule type" value="Genomic_DNA"/>
</dbReference>
<evidence type="ECO:0000259" key="10">
    <source>
        <dbReference type="Pfam" id="PF02770"/>
    </source>
</evidence>
<comment type="caution">
    <text evidence="12">The sequence shown here is derived from an EMBL/GenBank/DDBJ whole genome shotgun (WGS) entry which is preliminary data.</text>
</comment>
<evidence type="ECO:0000256" key="3">
    <source>
        <dbReference type="ARBA" id="ARBA00022630"/>
    </source>
</evidence>
<dbReference type="PROSITE" id="PS00072">
    <property type="entry name" value="ACYL_COA_DH_1"/>
    <property type="match status" value="1"/>
</dbReference>
<dbReference type="RefSeq" id="WP_181739584.1">
    <property type="nucleotide sequence ID" value="NZ_JACEOL010000027.1"/>
</dbReference>
<dbReference type="SUPFAM" id="SSF47203">
    <property type="entry name" value="Acyl-CoA dehydrogenase C-terminal domain-like"/>
    <property type="match status" value="1"/>
</dbReference>
<dbReference type="GO" id="GO:0050660">
    <property type="term" value="F:flavin adenine dinucleotide binding"/>
    <property type="evidence" value="ECO:0007669"/>
    <property type="project" value="InterPro"/>
</dbReference>
<dbReference type="Proteomes" id="UP000538292">
    <property type="component" value="Unassembled WGS sequence"/>
</dbReference>
<evidence type="ECO:0000256" key="2">
    <source>
        <dbReference type="ARBA" id="ARBA00009347"/>
    </source>
</evidence>
<dbReference type="Gene3D" id="1.10.540.10">
    <property type="entry name" value="Acyl-CoA dehydrogenase/oxidase, N-terminal domain"/>
    <property type="match status" value="1"/>
</dbReference>
<dbReference type="Pfam" id="PF00441">
    <property type="entry name" value="Acyl-CoA_dh_1"/>
    <property type="match status" value="1"/>
</dbReference>
<dbReference type="PANTHER" id="PTHR43884">
    <property type="entry name" value="ACYL-COA DEHYDROGENASE"/>
    <property type="match status" value="1"/>
</dbReference>
<evidence type="ECO:0000256" key="4">
    <source>
        <dbReference type="ARBA" id="ARBA00022827"/>
    </source>
</evidence>
<dbReference type="Gene3D" id="1.20.140.10">
    <property type="entry name" value="Butyryl-CoA Dehydrogenase, subunit A, domain 3"/>
    <property type="match status" value="1"/>
</dbReference>
<comment type="similarity">
    <text evidence="2 8">Belongs to the acyl-CoA dehydrogenase family.</text>
</comment>
<dbReference type="PANTHER" id="PTHR43884:SF12">
    <property type="entry name" value="ISOVALERYL-COA DEHYDROGENASE, MITOCHONDRIAL-RELATED"/>
    <property type="match status" value="1"/>
</dbReference>
<name>A0A7W1XS23_9BACL</name>
<organism evidence="12 13">
    <name type="scientific">Thermoactinomyces mirandus</name>
    <dbReference type="NCBI Taxonomy" id="2756294"/>
    <lineage>
        <taxon>Bacteria</taxon>
        <taxon>Bacillati</taxon>
        <taxon>Bacillota</taxon>
        <taxon>Bacilli</taxon>
        <taxon>Bacillales</taxon>
        <taxon>Thermoactinomycetaceae</taxon>
        <taxon>Thermoactinomyces</taxon>
    </lineage>
</organism>
<dbReference type="InterPro" id="IPR006089">
    <property type="entry name" value="Acyl-CoA_DH_CS"/>
</dbReference>
<feature type="domain" description="Acyl-CoA oxidase/dehydrogenase middle" evidence="10">
    <location>
        <begin position="123"/>
        <end position="218"/>
    </location>
</feature>
<dbReference type="GO" id="GO:0003995">
    <property type="term" value="F:acyl-CoA dehydrogenase activity"/>
    <property type="evidence" value="ECO:0007669"/>
    <property type="project" value="InterPro"/>
</dbReference>
<dbReference type="SUPFAM" id="SSF56645">
    <property type="entry name" value="Acyl-CoA dehydrogenase NM domain-like"/>
    <property type="match status" value="1"/>
</dbReference>
<keyword evidence="13" id="KW-1185">Reference proteome</keyword>
<comment type="catalytic activity">
    <reaction evidence="6">
        <text>a 2,3-saturated acyl-CoA + A = a 2,3-dehydroacyl-CoA + AH2</text>
        <dbReference type="Rhea" id="RHEA:48608"/>
        <dbReference type="ChEBI" id="CHEBI:13193"/>
        <dbReference type="ChEBI" id="CHEBI:17499"/>
        <dbReference type="ChEBI" id="CHEBI:60015"/>
        <dbReference type="ChEBI" id="CHEBI:65111"/>
    </reaction>
</comment>
<accession>A0A7W1XS23</accession>
<dbReference type="InterPro" id="IPR037069">
    <property type="entry name" value="AcylCoA_DH/ox_N_sf"/>
</dbReference>
<feature type="domain" description="Acyl-CoA dehydrogenase/oxidase C-terminal" evidence="9">
    <location>
        <begin position="230"/>
        <end position="373"/>
    </location>
</feature>
<dbReference type="InterPro" id="IPR036250">
    <property type="entry name" value="AcylCo_DH-like_C"/>
</dbReference>